<comment type="catalytic activity">
    <reaction evidence="1 10">
        <text>Transfers a segment of a (1-&gt;4)-alpha-D-glucan to a new position in an acceptor, which may be glucose or a (1-&gt;4)-alpha-D-glucan.</text>
        <dbReference type="EC" id="2.4.1.25"/>
    </reaction>
</comment>
<dbReference type="RefSeq" id="WP_289600143.1">
    <property type="nucleotide sequence ID" value="NZ_JAUDCL010000017.1"/>
</dbReference>
<dbReference type="EMBL" id="JAUDCL010000017">
    <property type="protein sequence ID" value="MDM8201639.1"/>
    <property type="molecule type" value="Genomic_DNA"/>
</dbReference>
<dbReference type="EC" id="2.4.1.25" evidence="3 10"/>
<dbReference type="InterPro" id="IPR003385">
    <property type="entry name" value="Glyco_hydro_77"/>
</dbReference>
<reference evidence="13" key="2">
    <citation type="submission" date="2023-06" db="EMBL/GenBank/DDBJ databases">
        <title>Identification and characterization of horizontal gene transfer across gut microbiota members of farm animals based on homology search.</title>
        <authorList>
            <person name="Zeman M."/>
            <person name="Kubasova T."/>
            <person name="Jahodarova E."/>
            <person name="Nykrynova M."/>
            <person name="Rychlik I."/>
        </authorList>
    </citation>
    <scope>NUCLEOTIDE SEQUENCE [LARGE SCALE GENOMIC DNA]</scope>
    <source>
        <strain evidence="13">ET340</strain>
    </source>
</reference>
<dbReference type="InterPro" id="IPR017853">
    <property type="entry name" value="GH"/>
</dbReference>
<evidence type="ECO:0000256" key="9">
    <source>
        <dbReference type="ARBA" id="ARBA00031501"/>
    </source>
</evidence>
<proteinExistence type="inferred from homology"/>
<comment type="similarity">
    <text evidence="2 10">Belongs to the disproportionating enzyme family.</text>
</comment>
<evidence type="ECO:0000256" key="2">
    <source>
        <dbReference type="ARBA" id="ARBA00005684"/>
    </source>
</evidence>
<reference evidence="12 13" key="3">
    <citation type="submission" date="2023-06" db="EMBL/GenBank/DDBJ databases">
        <authorList>
            <person name="Zeman M."/>
            <person name="Kubasova T."/>
            <person name="Jahodarova E."/>
            <person name="Nykrynova M."/>
            <person name="Rychlik I."/>
        </authorList>
    </citation>
    <scope>NUCLEOTIDE SEQUENCE [LARGE SCALE GENOMIC DNA]</scope>
    <source>
        <strain evidence="12 13">ET340</strain>
    </source>
</reference>
<sequence>MRECGVLMPVSSLPGPYGIGSFGKQAYAFVDFLAQAGQQIWQILPLSPTGYGDSPYQSCSAFAINPYFIDLDTLREEGLLEKEEYGTIDWGESPEAVDYGALYEGRFTVLRQAYARFQAWLPDDYYTFCFWNEDWLEDYALYMTAKGLNKMKAYPEWPAPLRTRQPQALEQLRAEHAEELGFWRFLQYQGYRQWMALKAYANDKGVQILGDIPIYVAADSADAWAGGKLFQVDEEGKLTRVAGCPPDYFSEDGQLWGNPLYDWPQHKASGYAWWIRRVEHALTMYDRLRIDHFRAFDTYYAIPAGRENARVGDWEYGPGMDLFRALEAKLGKLPIVAEDLGDLFDSVRVLLKESGYPGMKVMQFAFGGTPENEYLPHNHIPNCVVYPGTHDNTTLRDWLKNGDPKELARAKNYLGLNAMEGSVRGFLRGVLSSCANLAVIPMADWLELGAEGRINTPGTGMGNWTWRAKEDAFAPALAQRIRRTCARYGRCAPLPEPEEARPVVPVKKSAQKEEPAETAAKAPAAQTAEAAQKAAAKAEKE</sequence>
<evidence type="ECO:0000256" key="4">
    <source>
        <dbReference type="ARBA" id="ARBA00020295"/>
    </source>
</evidence>
<keyword evidence="7 10" id="KW-0119">Carbohydrate metabolism</keyword>
<dbReference type="GO" id="GO:0004134">
    <property type="term" value="F:4-alpha-glucanotransferase activity"/>
    <property type="evidence" value="ECO:0007669"/>
    <property type="project" value="UniProtKB-EC"/>
</dbReference>
<keyword evidence="6 10" id="KW-0808">Transferase</keyword>
<evidence type="ECO:0000256" key="1">
    <source>
        <dbReference type="ARBA" id="ARBA00000439"/>
    </source>
</evidence>
<dbReference type="Pfam" id="PF02446">
    <property type="entry name" value="Glyco_hydro_77"/>
    <property type="match status" value="1"/>
</dbReference>
<dbReference type="SUPFAM" id="SSF51445">
    <property type="entry name" value="(Trans)glycosidases"/>
    <property type="match status" value="1"/>
</dbReference>
<dbReference type="NCBIfam" id="TIGR00217">
    <property type="entry name" value="malQ"/>
    <property type="match status" value="1"/>
</dbReference>
<protein>
    <recommendedName>
        <fullName evidence="4 10">4-alpha-glucanotransferase</fullName>
        <ecNumber evidence="3 10">2.4.1.25</ecNumber>
    </recommendedName>
    <alternativeName>
        <fullName evidence="8 10">Amylomaltase</fullName>
    </alternativeName>
    <alternativeName>
        <fullName evidence="9 10">Disproportionating enzyme</fullName>
    </alternativeName>
</protein>
<accession>A0ABT7URW8</accession>
<dbReference type="NCBIfam" id="NF011080">
    <property type="entry name" value="PRK14508.1-3"/>
    <property type="match status" value="1"/>
</dbReference>
<dbReference type="Gene3D" id="3.20.20.80">
    <property type="entry name" value="Glycosidases"/>
    <property type="match status" value="1"/>
</dbReference>
<dbReference type="Proteomes" id="UP001529380">
    <property type="component" value="Unassembled WGS sequence"/>
</dbReference>
<comment type="caution">
    <text evidence="12">The sequence shown here is derived from an EMBL/GenBank/DDBJ whole genome shotgun (WGS) entry which is preliminary data.</text>
</comment>
<evidence type="ECO:0000313" key="13">
    <source>
        <dbReference type="Proteomes" id="UP001529380"/>
    </source>
</evidence>
<gene>
    <name evidence="12" type="primary">malQ</name>
    <name evidence="12" type="ORF">QUW08_10115</name>
</gene>
<organism evidence="12 13">
    <name type="scientific">Allofournierella massiliensis</name>
    <dbReference type="NCBI Taxonomy" id="1650663"/>
    <lineage>
        <taxon>Bacteria</taxon>
        <taxon>Bacillati</taxon>
        <taxon>Bacillota</taxon>
        <taxon>Clostridia</taxon>
        <taxon>Eubacteriales</taxon>
        <taxon>Oscillospiraceae</taxon>
        <taxon>Allofournierella</taxon>
    </lineage>
</organism>
<evidence type="ECO:0000256" key="3">
    <source>
        <dbReference type="ARBA" id="ARBA00012560"/>
    </source>
</evidence>
<feature type="compositionally biased region" description="Low complexity" evidence="11">
    <location>
        <begin position="517"/>
        <end position="535"/>
    </location>
</feature>
<feature type="region of interest" description="Disordered" evidence="11">
    <location>
        <begin position="495"/>
        <end position="541"/>
    </location>
</feature>
<dbReference type="PANTHER" id="PTHR32438">
    <property type="entry name" value="4-ALPHA-GLUCANOTRANSFERASE DPE1, CHLOROPLASTIC/AMYLOPLASTIC"/>
    <property type="match status" value="1"/>
</dbReference>
<evidence type="ECO:0000256" key="10">
    <source>
        <dbReference type="RuleBase" id="RU361207"/>
    </source>
</evidence>
<keyword evidence="5 10" id="KW-0328">Glycosyltransferase</keyword>
<keyword evidence="13" id="KW-1185">Reference proteome</keyword>
<evidence type="ECO:0000256" key="7">
    <source>
        <dbReference type="ARBA" id="ARBA00023277"/>
    </source>
</evidence>
<evidence type="ECO:0000313" key="12">
    <source>
        <dbReference type="EMBL" id="MDM8201639.1"/>
    </source>
</evidence>
<evidence type="ECO:0000256" key="11">
    <source>
        <dbReference type="SAM" id="MobiDB-lite"/>
    </source>
</evidence>
<evidence type="ECO:0000256" key="8">
    <source>
        <dbReference type="ARBA" id="ARBA00031423"/>
    </source>
</evidence>
<name>A0ABT7URW8_9FIRM</name>
<reference evidence="12 13" key="1">
    <citation type="submission" date="2023-06" db="EMBL/GenBank/DDBJ databases">
        <title>Identification and characterization of horizontal gene transfer across gut microbiota members of farm animals based on homology search.</title>
        <authorList>
            <person name="Schwarzerova J."/>
            <person name="Nykrynova M."/>
            <person name="Jureckova K."/>
            <person name="Cejkova D."/>
            <person name="Rychlik I."/>
        </authorList>
    </citation>
    <scope>NUCLEOTIDE SEQUENCE [LARGE SCALE GENOMIC DNA]</scope>
    <source>
        <strain evidence="12 13">ET340</strain>
    </source>
</reference>
<evidence type="ECO:0000256" key="6">
    <source>
        <dbReference type="ARBA" id="ARBA00022679"/>
    </source>
</evidence>
<dbReference type="PANTHER" id="PTHR32438:SF5">
    <property type="entry name" value="4-ALPHA-GLUCANOTRANSFERASE DPE1, CHLOROPLASTIC_AMYLOPLASTIC"/>
    <property type="match status" value="1"/>
</dbReference>
<evidence type="ECO:0000256" key="5">
    <source>
        <dbReference type="ARBA" id="ARBA00022676"/>
    </source>
</evidence>